<evidence type="ECO:0000313" key="5">
    <source>
        <dbReference type="Proteomes" id="UP001155546"/>
    </source>
</evidence>
<gene>
    <name evidence="4" type="ORF">NE535_12665</name>
</gene>
<keyword evidence="5" id="KW-1185">Reference proteome</keyword>
<comment type="similarity">
    <text evidence="1">Belongs to the intimin/invasin family.</text>
</comment>
<accession>A0A9X2WP01</accession>
<dbReference type="EMBL" id="JAMTCD010000016">
    <property type="protein sequence ID" value="MCT7942641.1"/>
    <property type="molecule type" value="Genomic_DNA"/>
</dbReference>
<dbReference type="InterPro" id="IPR008964">
    <property type="entry name" value="Invasin/intimin_cell_adhesion"/>
</dbReference>
<dbReference type="Gene3D" id="2.60.40.10">
    <property type="entry name" value="Immunoglobulins"/>
    <property type="match status" value="4"/>
</dbReference>
<reference evidence="4" key="1">
    <citation type="journal article" date="2023" name="Int. J. Syst. Evol. Microbiol.">
        <title>&lt;i&gt;Shewanella septentrionalis&lt;/i&gt; sp. nov. and &lt;i&gt;Shewanella holmiensis&lt;/i&gt; sp. nov., isolated from Baltic Sea water and sediments.</title>
        <authorList>
            <person name="Martin-Rodriguez A.J."/>
            <person name="Thorell K."/>
            <person name="Joffre E."/>
            <person name="Jensie-Markopoulos S."/>
            <person name="Moore E.R.B."/>
            <person name="Sjoling A."/>
        </authorList>
    </citation>
    <scope>NUCLEOTIDE SEQUENCE</scope>
    <source>
        <strain evidence="4">SP1S2-7</strain>
    </source>
</reference>
<feature type="chain" id="PRO_5040897384" evidence="2">
    <location>
        <begin position="24"/>
        <end position="827"/>
    </location>
</feature>
<dbReference type="RefSeq" id="WP_261299032.1">
    <property type="nucleotide sequence ID" value="NZ_JAMTCD010000016.1"/>
</dbReference>
<dbReference type="PROSITE" id="PS51257">
    <property type="entry name" value="PROKAR_LIPOPROTEIN"/>
    <property type="match status" value="1"/>
</dbReference>
<keyword evidence="2" id="KW-0732">Signal</keyword>
<dbReference type="Proteomes" id="UP001155546">
    <property type="component" value="Unassembled WGS sequence"/>
</dbReference>
<feature type="domain" description="Big-1" evidence="3">
    <location>
        <begin position="154"/>
        <end position="249"/>
    </location>
</feature>
<comment type="caution">
    <text evidence="4">The sequence shown here is derived from an EMBL/GenBank/DDBJ whole genome shotgun (WGS) entry which is preliminary data.</text>
</comment>
<organism evidence="4 5">
    <name type="scientific">Shewanella holmiensis</name>
    <dbReference type="NCBI Taxonomy" id="2952222"/>
    <lineage>
        <taxon>Bacteria</taxon>
        <taxon>Pseudomonadati</taxon>
        <taxon>Pseudomonadota</taxon>
        <taxon>Gammaproteobacteria</taxon>
        <taxon>Alteromonadales</taxon>
        <taxon>Shewanellaceae</taxon>
        <taxon>Shewanella</taxon>
    </lineage>
</organism>
<name>A0A9X2WP01_9GAMM</name>
<dbReference type="InterPro" id="IPR013783">
    <property type="entry name" value="Ig-like_fold"/>
</dbReference>
<proteinExistence type="inferred from homology"/>
<evidence type="ECO:0000256" key="1">
    <source>
        <dbReference type="ARBA" id="ARBA00010116"/>
    </source>
</evidence>
<evidence type="ECO:0000256" key="2">
    <source>
        <dbReference type="SAM" id="SignalP"/>
    </source>
</evidence>
<protein>
    <submittedName>
        <fullName evidence="4">Ig-like domain-containing protein</fullName>
    </submittedName>
</protein>
<sequence>MTLNRSISLVFASALLVSGCNGAADGTETETPDANYAISLSFQAIVDGQCTQATSQQSFYLNEQFCAVATLKNGSTLVTGQVVDFVLPFGDAAPASKLTDSNGQATSVISSTVANAGELSVQFNPASSDTVSASRNFEFLALDSVTPIESVTITASINNATGTVTRFKVDEAVQLQATLLDSSNQGIANQLVSFAAGSASLSPATALTNSDGKAIVAYTPTLTELGASTLVVSTNYQGKEITQSSFYEVLSADDIVPVGLFKMGRWVSETEFYENELATTLPLDNGAYKLSAGGTFGVTATIVTDNNDGTYTRLQTPTSVTFSSDCSANNKASLDSPVTTLSGAAGATFSDTSCSGNSERSDQIIATATVGTTALTANLGFSLSRQTLASLSFISAEPNQIRIKGAGGTGSSESSLVTFMVTSANGQPTAQQTVNFTLDTVIGGLSFANGNPTDSSITNAQGLVSVRVLSGTVPTPVRVVATATDKDTTDVITSQSEQLTVNTGLPQQLGFSISTSTFNPEAGNRNGETITISIYASDSFGNPAPDDTVVNFTAEGGQIQPSCATLNGTCNVTWTSANPRVSDNRVTILAYALGHETFFDTDGDNMFGDADGNAIALACLDGNNTPVACSGNGMDIDTYHPNGFVDLGDAYRDDDETGMYSTGEKFFSATAGTIYGGPDTKFNGPQCLRGDGRCGTGQANKTYIRKAFVLTMSGSTAVMQFNQDGTDLVADFSNIAPIATNARSRFEVRLTDNANQILPANTTVTVTATEGNLLFDNYTVPNRTIAGGTSTSFTLENTGTAGISTVTVTVTTPSGVKTNTSFDVILL</sequence>
<evidence type="ECO:0000259" key="3">
    <source>
        <dbReference type="PROSITE" id="PS51127"/>
    </source>
</evidence>
<dbReference type="SUPFAM" id="SSF49373">
    <property type="entry name" value="Invasin/intimin cell-adhesion fragments"/>
    <property type="match status" value="3"/>
</dbReference>
<dbReference type="AlphaFoldDB" id="A0A9X2WP01"/>
<evidence type="ECO:0000313" key="4">
    <source>
        <dbReference type="EMBL" id="MCT7942641.1"/>
    </source>
</evidence>
<feature type="signal peptide" evidence="2">
    <location>
        <begin position="1"/>
        <end position="23"/>
    </location>
</feature>
<dbReference type="InterPro" id="IPR003344">
    <property type="entry name" value="Big_1_dom"/>
</dbReference>
<dbReference type="PROSITE" id="PS51127">
    <property type="entry name" value="BIG1"/>
    <property type="match status" value="1"/>
</dbReference>